<accession>A0AAV7BQ26</accession>
<dbReference type="EMBL" id="WNYA01000004">
    <property type="protein sequence ID" value="KAG8574825.1"/>
    <property type="molecule type" value="Genomic_DNA"/>
</dbReference>
<name>A0AAV7BQ26_ENGPU</name>
<sequence length="82" mass="9557">MESPRTERHSLFSIHDSFIQALKHQISEEAGVHKVISEACIFFTASSMNLPDVPKNEYRCLSNFFQRSNQLFVTIKSFHLHF</sequence>
<gene>
    <name evidence="1" type="ORF">GDO81_009351</name>
</gene>
<protein>
    <submittedName>
        <fullName evidence="1">Uncharacterized protein</fullName>
    </submittedName>
</protein>
<proteinExistence type="predicted"/>
<evidence type="ECO:0000313" key="2">
    <source>
        <dbReference type="Proteomes" id="UP000824782"/>
    </source>
</evidence>
<comment type="caution">
    <text evidence="1">The sequence shown here is derived from an EMBL/GenBank/DDBJ whole genome shotgun (WGS) entry which is preliminary data.</text>
</comment>
<keyword evidence="2" id="KW-1185">Reference proteome</keyword>
<evidence type="ECO:0000313" key="1">
    <source>
        <dbReference type="EMBL" id="KAG8574825.1"/>
    </source>
</evidence>
<organism evidence="1 2">
    <name type="scientific">Engystomops pustulosus</name>
    <name type="common">Tungara frog</name>
    <name type="synonym">Physalaemus pustulosus</name>
    <dbReference type="NCBI Taxonomy" id="76066"/>
    <lineage>
        <taxon>Eukaryota</taxon>
        <taxon>Metazoa</taxon>
        <taxon>Chordata</taxon>
        <taxon>Craniata</taxon>
        <taxon>Vertebrata</taxon>
        <taxon>Euteleostomi</taxon>
        <taxon>Amphibia</taxon>
        <taxon>Batrachia</taxon>
        <taxon>Anura</taxon>
        <taxon>Neobatrachia</taxon>
        <taxon>Hyloidea</taxon>
        <taxon>Leptodactylidae</taxon>
        <taxon>Leiuperinae</taxon>
        <taxon>Engystomops</taxon>
    </lineage>
</organism>
<reference evidence="1" key="1">
    <citation type="thesis" date="2020" institute="ProQuest LLC" country="789 East Eisenhower Parkway, Ann Arbor, MI, USA">
        <title>Comparative Genomics and Chromosome Evolution.</title>
        <authorList>
            <person name="Mudd A.B."/>
        </authorList>
    </citation>
    <scope>NUCLEOTIDE SEQUENCE</scope>
    <source>
        <strain evidence="1">237g6f4</strain>
        <tissue evidence="1">Blood</tissue>
    </source>
</reference>
<dbReference type="AlphaFoldDB" id="A0AAV7BQ26"/>
<dbReference type="Proteomes" id="UP000824782">
    <property type="component" value="Unassembled WGS sequence"/>
</dbReference>